<dbReference type="PANTHER" id="PTHR38813">
    <property type="match status" value="1"/>
</dbReference>
<dbReference type="RefSeq" id="WP_337697020.1">
    <property type="nucleotide sequence ID" value="NZ_JBBEGN010000013.1"/>
</dbReference>
<protein>
    <submittedName>
        <fullName evidence="2">Type II toxin-antitoxin system RelE/ParE family toxin</fullName>
    </submittedName>
</protein>
<dbReference type="Proteomes" id="UP001385809">
    <property type="component" value="Unassembled WGS sequence"/>
</dbReference>
<keyword evidence="1" id="KW-1277">Toxin-antitoxin system</keyword>
<dbReference type="InterPro" id="IPR007712">
    <property type="entry name" value="RelE/ParE_toxin"/>
</dbReference>
<organism evidence="2 3">
    <name type="scientific">Actinomycetospora aurantiaca</name>
    <dbReference type="NCBI Taxonomy" id="3129233"/>
    <lineage>
        <taxon>Bacteria</taxon>
        <taxon>Bacillati</taxon>
        <taxon>Actinomycetota</taxon>
        <taxon>Actinomycetes</taxon>
        <taxon>Pseudonocardiales</taxon>
        <taxon>Pseudonocardiaceae</taxon>
        <taxon>Actinomycetospora</taxon>
    </lineage>
</organism>
<comment type="caution">
    <text evidence="2">The sequence shown here is derived from an EMBL/GenBank/DDBJ whole genome shotgun (WGS) entry which is preliminary data.</text>
</comment>
<gene>
    <name evidence="2" type="ORF">WCD74_21965</name>
</gene>
<dbReference type="InterPro" id="IPR035093">
    <property type="entry name" value="RelE/ParE_toxin_dom_sf"/>
</dbReference>
<proteinExistence type="predicted"/>
<accession>A0ABU8MT11</accession>
<dbReference type="EMBL" id="JBBEGN010000013">
    <property type="protein sequence ID" value="MEJ2870451.1"/>
    <property type="molecule type" value="Genomic_DNA"/>
</dbReference>
<dbReference type="SUPFAM" id="SSF143011">
    <property type="entry name" value="RelE-like"/>
    <property type="match status" value="1"/>
</dbReference>
<dbReference type="InterPro" id="IPR052747">
    <property type="entry name" value="TA_system_RelE_toxin"/>
</dbReference>
<sequence>MTYRIDLTRRAAKALDSVDTPQRRRILAVIDQLSADPRPPSCRKLTGRDDQWRVRAGDYRVIYEVHGDRLLVLVVEIGHRSEVYRR</sequence>
<dbReference type="Pfam" id="PF05016">
    <property type="entry name" value="ParE_toxin"/>
    <property type="match status" value="1"/>
</dbReference>
<keyword evidence="3" id="KW-1185">Reference proteome</keyword>
<evidence type="ECO:0000256" key="1">
    <source>
        <dbReference type="ARBA" id="ARBA00022649"/>
    </source>
</evidence>
<reference evidence="2 3" key="1">
    <citation type="submission" date="2024-03" db="EMBL/GenBank/DDBJ databases">
        <title>Actinomycetospora sp. OC33-EN08, a novel actinomycete isolated from wild orchid (Aerides multiflora).</title>
        <authorList>
            <person name="Suriyachadkun C."/>
        </authorList>
    </citation>
    <scope>NUCLEOTIDE SEQUENCE [LARGE SCALE GENOMIC DNA]</scope>
    <source>
        <strain evidence="2 3">OC33-EN08</strain>
    </source>
</reference>
<evidence type="ECO:0000313" key="2">
    <source>
        <dbReference type="EMBL" id="MEJ2870451.1"/>
    </source>
</evidence>
<evidence type="ECO:0000313" key="3">
    <source>
        <dbReference type="Proteomes" id="UP001385809"/>
    </source>
</evidence>
<dbReference type="Gene3D" id="3.30.2310.20">
    <property type="entry name" value="RelE-like"/>
    <property type="match status" value="1"/>
</dbReference>
<name>A0ABU8MT11_9PSEU</name>
<dbReference type="PANTHER" id="PTHR38813:SF1">
    <property type="entry name" value="TOXIN RELE1-RELATED"/>
    <property type="match status" value="1"/>
</dbReference>